<dbReference type="EMBL" id="AAXW01000010">
    <property type="protein sequence ID" value="EAZ91942.1"/>
    <property type="molecule type" value="Genomic_DNA"/>
</dbReference>
<reference evidence="8 9" key="1">
    <citation type="submission" date="2007-03" db="EMBL/GenBank/DDBJ databases">
        <authorList>
            <person name="Stal L."/>
            <person name="Ferriera S."/>
            <person name="Johnson J."/>
            <person name="Kravitz S."/>
            <person name="Beeson K."/>
            <person name="Sutton G."/>
            <person name="Rogers Y.-H."/>
            <person name="Friedman R."/>
            <person name="Frazier M."/>
            <person name="Venter J.C."/>
        </authorList>
    </citation>
    <scope>NUCLEOTIDE SEQUENCE [LARGE SCALE GENOMIC DNA]</scope>
    <source>
        <strain evidence="8 9">CCY0110</strain>
    </source>
</reference>
<dbReference type="InterPro" id="IPR001789">
    <property type="entry name" value="Sig_transdc_resp-reg_receiver"/>
</dbReference>
<dbReference type="FunFam" id="3.40.50.2300:FF:000001">
    <property type="entry name" value="DNA-binding response regulator PhoB"/>
    <property type="match status" value="1"/>
</dbReference>
<gene>
    <name evidence="8" type="ORF">CY0110_29744</name>
</gene>
<proteinExistence type="predicted"/>
<feature type="domain" description="Response regulatory" evidence="7">
    <location>
        <begin position="3"/>
        <end position="117"/>
    </location>
</feature>
<dbReference type="PROSITE" id="PS50110">
    <property type="entry name" value="RESPONSE_REGULATORY"/>
    <property type="match status" value="1"/>
</dbReference>
<evidence type="ECO:0000313" key="9">
    <source>
        <dbReference type="Proteomes" id="UP000003781"/>
    </source>
</evidence>
<dbReference type="SMART" id="SM00448">
    <property type="entry name" value="REC"/>
    <property type="match status" value="1"/>
</dbReference>
<comment type="caution">
    <text evidence="8">The sequence shown here is derived from an EMBL/GenBank/DDBJ whole genome shotgun (WGS) entry which is preliminary data.</text>
</comment>
<keyword evidence="1 6" id="KW-0597">Phosphoprotein</keyword>
<dbReference type="InterPro" id="IPR011006">
    <property type="entry name" value="CheY-like_superfamily"/>
</dbReference>
<evidence type="ECO:0000256" key="2">
    <source>
        <dbReference type="ARBA" id="ARBA00023012"/>
    </source>
</evidence>
<dbReference type="PANTHER" id="PTHR44591:SF3">
    <property type="entry name" value="RESPONSE REGULATORY DOMAIN-CONTAINING PROTEIN"/>
    <property type="match status" value="1"/>
</dbReference>
<evidence type="ECO:0000256" key="4">
    <source>
        <dbReference type="ARBA" id="ARBA00023125"/>
    </source>
</evidence>
<keyword evidence="4" id="KW-0238">DNA-binding</keyword>
<evidence type="ECO:0000256" key="6">
    <source>
        <dbReference type="PROSITE-ProRule" id="PRU00169"/>
    </source>
</evidence>
<evidence type="ECO:0000259" key="7">
    <source>
        <dbReference type="PROSITE" id="PS50110"/>
    </source>
</evidence>
<keyword evidence="2" id="KW-0902">Two-component regulatory system</keyword>
<organism evidence="8 9">
    <name type="scientific">Crocosphaera chwakensis CCY0110</name>
    <dbReference type="NCBI Taxonomy" id="391612"/>
    <lineage>
        <taxon>Bacteria</taxon>
        <taxon>Bacillati</taxon>
        <taxon>Cyanobacteriota</taxon>
        <taxon>Cyanophyceae</taxon>
        <taxon>Oscillatoriophycideae</taxon>
        <taxon>Chroococcales</taxon>
        <taxon>Aphanothecaceae</taxon>
        <taxon>Crocosphaera</taxon>
        <taxon>Crocosphaera chwakensis</taxon>
    </lineage>
</organism>
<dbReference type="RefSeq" id="WP_008275015.1">
    <property type="nucleotide sequence ID" value="NZ_AAXW01000010.1"/>
</dbReference>
<evidence type="ECO:0000256" key="5">
    <source>
        <dbReference type="ARBA" id="ARBA00023163"/>
    </source>
</evidence>
<keyword evidence="9" id="KW-1185">Reference proteome</keyword>
<evidence type="ECO:0000256" key="1">
    <source>
        <dbReference type="ARBA" id="ARBA00022553"/>
    </source>
</evidence>
<dbReference type="Gene3D" id="3.40.50.2300">
    <property type="match status" value="1"/>
</dbReference>
<dbReference type="OrthoDB" id="508982at2"/>
<dbReference type="GO" id="GO:0000160">
    <property type="term" value="P:phosphorelay signal transduction system"/>
    <property type="evidence" value="ECO:0007669"/>
    <property type="project" value="UniProtKB-KW"/>
</dbReference>
<dbReference type="InterPro" id="IPR050595">
    <property type="entry name" value="Bact_response_regulator"/>
</dbReference>
<evidence type="ECO:0000256" key="3">
    <source>
        <dbReference type="ARBA" id="ARBA00023015"/>
    </source>
</evidence>
<dbReference type="SUPFAM" id="SSF52172">
    <property type="entry name" value="CheY-like"/>
    <property type="match status" value="1"/>
</dbReference>
<sequence length="118" mass="13548">MSRILIVEDEPRLAQFIEKGLNKQGFITLVATNGKDALSLTQTEQFDLILLDLGLPIMDGWTFLQHLKNEGNQIPVMIMTALDQREVKNKGESYNIKKYISKPFRFQDLVENINMSFS</sequence>
<keyword evidence="5" id="KW-0804">Transcription</keyword>
<keyword evidence="3" id="KW-0805">Transcription regulation</keyword>
<dbReference type="Pfam" id="PF00072">
    <property type="entry name" value="Response_reg"/>
    <property type="match status" value="1"/>
</dbReference>
<feature type="modified residue" description="4-aspartylphosphate" evidence="6">
    <location>
        <position position="52"/>
    </location>
</feature>
<evidence type="ECO:0000313" key="8">
    <source>
        <dbReference type="EMBL" id="EAZ91942.1"/>
    </source>
</evidence>
<dbReference type="AlphaFoldDB" id="A3INP4"/>
<dbReference type="GO" id="GO:0003677">
    <property type="term" value="F:DNA binding"/>
    <property type="evidence" value="ECO:0007669"/>
    <property type="project" value="UniProtKB-KW"/>
</dbReference>
<name>A3INP4_9CHRO</name>
<dbReference type="Proteomes" id="UP000003781">
    <property type="component" value="Unassembled WGS sequence"/>
</dbReference>
<accession>A3INP4</accession>
<dbReference type="PANTHER" id="PTHR44591">
    <property type="entry name" value="STRESS RESPONSE REGULATOR PROTEIN 1"/>
    <property type="match status" value="1"/>
</dbReference>
<dbReference type="eggNOG" id="COG0745">
    <property type="taxonomic scope" value="Bacteria"/>
</dbReference>
<protein>
    <submittedName>
        <fullName evidence="8">Two-component response regulator</fullName>
    </submittedName>
</protein>